<evidence type="ECO:0000313" key="3">
    <source>
        <dbReference type="Proteomes" id="UP000636709"/>
    </source>
</evidence>
<proteinExistence type="predicted"/>
<evidence type="ECO:0000259" key="1">
    <source>
        <dbReference type="SMART" id="SM00256"/>
    </source>
</evidence>
<dbReference type="AlphaFoldDB" id="A0A835EPQ4"/>
<sequence length="333" mass="35757">MAASPQTRRDGDGESGGGIGTLLHRDALYEILLRVPAKPLCRFRAVCRSWRSLLSAPSSFVAAHAARHRCSPCATGCPAATAGTGGGGDGEYKVLSLSTSRHYGMRNLCKILTVDAGGGSHGEWRDVPAPPVVLETFHRHTLVASGTVYHLVDRSNGWTIAAFDLEAEQWLPDLLHGPSDAPVPLTPARRERRSLAEVNRRLAAVYSTASTMDLWLLMGSGDRAQFGASNAEFSRHPWTWSGTNGSGQIRSRCGCWTTGGSPSGCGVVTRQMEYSGCMTRGPKRAHVWHTASNLEQACTPGIYCGSRSNMLMEWRSCSASLLGNGCTLFVSYG</sequence>
<dbReference type="CDD" id="cd22157">
    <property type="entry name" value="F-box_AtFBW1-like"/>
    <property type="match status" value="1"/>
</dbReference>
<organism evidence="2 3">
    <name type="scientific">Digitaria exilis</name>
    <dbReference type="NCBI Taxonomy" id="1010633"/>
    <lineage>
        <taxon>Eukaryota</taxon>
        <taxon>Viridiplantae</taxon>
        <taxon>Streptophyta</taxon>
        <taxon>Embryophyta</taxon>
        <taxon>Tracheophyta</taxon>
        <taxon>Spermatophyta</taxon>
        <taxon>Magnoliopsida</taxon>
        <taxon>Liliopsida</taxon>
        <taxon>Poales</taxon>
        <taxon>Poaceae</taxon>
        <taxon>PACMAD clade</taxon>
        <taxon>Panicoideae</taxon>
        <taxon>Panicodae</taxon>
        <taxon>Paniceae</taxon>
        <taxon>Anthephorinae</taxon>
        <taxon>Digitaria</taxon>
    </lineage>
</organism>
<accession>A0A835EPQ4</accession>
<name>A0A835EPQ4_9POAL</name>
<dbReference type="Gene3D" id="1.20.1280.50">
    <property type="match status" value="1"/>
</dbReference>
<dbReference type="SMART" id="SM00256">
    <property type="entry name" value="FBOX"/>
    <property type="match status" value="1"/>
</dbReference>
<reference evidence="2" key="1">
    <citation type="submission" date="2020-07" db="EMBL/GenBank/DDBJ databases">
        <title>Genome sequence and genetic diversity analysis of an under-domesticated orphan crop, white fonio (Digitaria exilis).</title>
        <authorList>
            <person name="Bennetzen J.L."/>
            <person name="Chen S."/>
            <person name="Ma X."/>
            <person name="Wang X."/>
            <person name="Yssel A.E.J."/>
            <person name="Chaluvadi S.R."/>
            <person name="Johnson M."/>
            <person name="Gangashetty P."/>
            <person name="Hamidou F."/>
            <person name="Sanogo M.D."/>
            <person name="Zwaenepoel A."/>
            <person name="Wallace J."/>
            <person name="Van De Peer Y."/>
            <person name="Van Deynze A."/>
        </authorList>
    </citation>
    <scope>NUCLEOTIDE SEQUENCE</scope>
    <source>
        <tissue evidence="2">Leaves</tissue>
    </source>
</reference>
<dbReference type="InterPro" id="IPR001810">
    <property type="entry name" value="F-box_dom"/>
</dbReference>
<dbReference type="OrthoDB" id="634410at2759"/>
<gene>
    <name evidence="2" type="ORF">HU200_031609</name>
</gene>
<dbReference type="Proteomes" id="UP000636709">
    <property type="component" value="Unassembled WGS sequence"/>
</dbReference>
<dbReference type="PANTHER" id="PTHR31111:SF133">
    <property type="entry name" value="OS07G0196600 PROTEIN"/>
    <property type="match status" value="1"/>
</dbReference>
<keyword evidence="3" id="KW-1185">Reference proteome</keyword>
<feature type="domain" description="F-box" evidence="1">
    <location>
        <begin position="23"/>
        <end position="63"/>
    </location>
</feature>
<dbReference type="PANTHER" id="PTHR31111">
    <property type="entry name" value="BNAA05G37150D PROTEIN-RELATED"/>
    <property type="match status" value="1"/>
</dbReference>
<dbReference type="SUPFAM" id="SSF81383">
    <property type="entry name" value="F-box domain"/>
    <property type="match status" value="1"/>
</dbReference>
<dbReference type="Pfam" id="PF00646">
    <property type="entry name" value="F-box"/>
    <property type="match status" value="1"/>
</dbReference>
<protein>
    <recommendedName>
        <fullName evidence="1">F-box domain-containing protein</fullName>
    </recommendedName>
</protein>
<comment type="caution">
    <text evidence="2">The sequence shown here is derived from an EMBL/GenBank/DDBJ whole genome shotgun (WGS) entry which is preliminary data.</text>
</comment>
<dbReference type="InterPro" id="IPR036047">
    <property type="entry name" value="F-box-like_dom_sf"/>
</dbReference>
<dbReference type="EMBL" id="JACEFO010001776">
    <property type="protein sequence ID" value="KAF8704118.1"/>
    <property type="molecule type" value="Genomic_DNA"/>
</dbReference>
<evidence type="ECO:0000313" key="2">
    <source>
        <dbReference type="EMBL" id="KAF8704118.1"/>
    </source>
</evidence>